<organism evidence="1 2">
    <name type="scientific">Armillaria borealis</name>
    <dbReference type="NCBI Taxonomy" id="47425"/>
    <lineage>
        <taxon>Eukaryota</taxon>
        <taxon>Fungi</taxon>
        <taxon>Dikarya</taxon>
        <taxon>Basidiomycota</taxon>
        <taxon>Agaricomycotina</taxon>
        <taxon>Agaricomycetes</taxon>
        <taxon>Agaricomycetidae</taxon>
        <taxon>Agaricales</taxon>
        <taxon>Marasmiineae</taxon>
        <taxon>Physalacriaceae</taxon>
        <taxon>Armillaria</taxon>
    </lineage>
</organism>
<reference evidence="1" key="1">
    <citation type="submission" date="2023-06" db="EMBL/GenBank/DDBJ databases">
        <authorList>
            <consortium name="Lawrence Berkeley National Laboratory"/>
            <person name="Ahrendt S."/>
            <person name="Sahu N."/>
            <person name="Indic B."/>
            <person name="Wong-Bajracharya J."/>
            <person name="Merenyi Z."/>
            <person name="Ke H.-M."/>
            <person name="Monk M."/>
            <person name="Kocsube S."/>
            <person name="Drula E."/>
            <person name="Lipzen A."/>
            <person name="Balint B."/>
            <person name="Henrissat B."/>
            <person name="Andreopoulos B."/>
            <person name="Martin F.M."/>
            <person name="Harder C.B."/>
            <person name="Rigling D."/>
            <person name="Ford K.L."/>
            <person name="Foster G.D."/>
            <person name="Pangilinan J."/>
            <person name="Papanicolaou A."/>
            <person name="Barry K."/>
            <person name="LaButti K."/>
            <person name="Viragh M."/>
            <person name="Koriabine M."/>
            <person name="Yan M."/>
            <person name="Riley R."/>
            <person name="Champramary S."/>
            <person name="Plett K.L."/>
            <person name="Tsai I.J."/>
            <person name="Slot J."/>
            <person name="Sipos G."/>
            <person name="Plett J."/>
            <person name="Nagy L.G."/>
            <person name="Grigoriev I.V."/>
        </authorList>
    </citation>
    <scope>NUCLEOTIDE SEQUENCE</scope>
    <source>
        <strain evidence="1">FPL87.14</strain>
    </source>
</reference>
<protein>
    <submittedName>
        <fullName evidence="1">Uncharacterized protein</fullName>
    </submittedName>
</protein>
<dbReference type="Proteomes" id="UP001175226">
    <property type="component" value="Unassembled WGS sequence"/>
</dbReference>
<gene>
    <name evidence="1" type="ORF">EV421DRAFT_1236567</name>
</gene>
<evidence type="ECO:0000313" key="2">
    <source>
        <dbReference type="Proteomes" id="UP001175226"/>
    </source>
</evidence>
<proteinExistence type="predicted"/>
<sequence>MTSMIRTVRRFFCHPCSTHISIAWKISHLPLPRMHICEFSHYSDAQTTLLICFPWSLHSEISDSQPPISEVYPWHLTKNGNPSPAGIFTYHYWRWSLFPRFSNTAANSENILHEKIMASLNEVEAISEQKRLKGLFGLLTQAVITLRRCEVALYTLDEEWMVIVGSSNLIDASRRAAQVFVRSAVYQTCAHLPETTRHELAAIFEKDDFMNSVVLQPLRRSSMDQRKECTTSASCEALPSASVCFPRSLRFVPCSRGEELVLYVDSRFWPHSHAQEVICANVDIPTLLRFMKLCMF</sequence>
<name>A0AA39J6Y8_9AGAR</name>
<dbReference type="EMBL" id="JAUEPT010000063">
    <property type="protein sequence ID" value="KAK0435403.1"/>
    <property type="molecule type" value="Genomic_DNA"/>
</dbReference>
<dbReference type="AlphaFoldDB" id="A0AA39J6Y8"/>
<comment type="caution">
    <text evidence="1">The sequence shown here is derived from an EMBL/GenBank/DDBJ whole genome shotgun (WGS) entry which is preliminary data.</text>
</comment>
<keyword evidence="2" id="KW-1185">Reference proteome</keyword>
<accession>A0AA39J6Y8</accession>
<evidence type="ECO:0000313" key="1">
    <source>
        <dbReference type="EMBL" id="KAK0435403.1"/>
    </source>
</evidence>